<dbReference type="Gene3D" id="3.40.50.1110">
    <property type="entry name" value="SGNH hydrolase"/>
    <property type="match status" value="1"/>
</dbReference>
<dbReference type="EMBL" id="BPQV01000010">
    <property type="protein sequence ID" value="GJE28583.1"/>
    <property type="molecule type" value="Genomic_DNA"/>
</dbReference>
<reference evidence="2" key="1">
    <citation type="journal article" date="2021" name="Front. Microbiol.">
        <title>Comprehensive Comparative Genomics and Phenotyping of Methylobacterium Species.</title>
        <authorList>
            <person name="Alessa O."/>
            <person name="Ogura Y."/>
            <person name="Fujitani Y."/>
            <person name="Takami H."/>
            <person name="Hayashi T."/>
            <person name="Sahin N."/>
            <person name="Tani A."/>
        </authorList>
    </citation>
    <scope>NUCLEOTIDE SEQUENCE</scope>
    <source>
        <strain evidence="2">NBRC 15689</strain>
    </source>
</reference>
<dbReference type="Pfam" id="PF04577">
    <property type="entry name" value="Glyco_transf_61"/>
    <property type="match status" value="1"/>
</dbReference>
<feature type="domain" description="Glycosyltransferase 61 catalytic" evidence="1">
    <location>
        <begin position="115"/>
        <end position="293"/>
    </location>
</feature>
<keyword evidence="3" id="KW-1185">Reference proteome</keyword>
<organism evidence="2 3">
    <name type="scientific">Methylobacterium organophilum</name>
    <dbReference type="NCBI Taxonomy" id="410"/>
    <lineage>
        <taxon>Bacteria</taxon>
        <taxon>Pseudomonadati</taxon>
        <taxon>Pseudomonadota</taxon>
        <taxon>Alphaproteobacteria</taxon>
        <taxon>Hyphomicrobiales</taxon>
        <taxon>Methylobacteriaceae</taxon>
        <taxon>Methylobacterium</taxon>
    </lineage>
</organism>
<evidence type="ECO:0000313" key="2">
    <source>
        <dbReference type="EMBL" id="GJE28583.1"/>
    </source>
</evidence>
<evidence type="ECO:0000313" key="3">
    <source>
        <dbReference type="Proteomes" id="UP001055156"/>
    </source>
</evidence>
<proteinExistence type="predicted"/>
<protein>
    <recommendedName>
        <fullName evidence="1">Glycosyltransferase 61 catalytic domain-containing protein</fullName>
    </recommendedName>
</protein>
<gene>
    <name evidence="2" type="ORF">LKMONMHP_3455</name>
</gene>
<dbReference type="RefSeq" id="WP_238312524.1">
    <property type="nucleotide sequence ID" value="NZ_BPQV01000010.1"/>
</dbReference>
<dbReference type="InterPro" id="IPR036514">
    <property type="entry name" value="SGNH_hydro_sf"/>
</dbReference>
<reference evidence="2" key="2">
    <citation type="submission" date="2021-08" db="EMBL/GenBank/DDBJ databases">
        <authorList>
            <person name="Tani A."/>
            <person name="Ola A."/>
            <person name="Ogura Y."/>
            <person name="Katsura K."/>
            <person name="Hayashi T."/>
        </authorList>
    </citation>
    <scope>NUCLEOTIDE SEQUENCE</scope>
    <source>
        <strain evidence="2">NBRC 15689</strain>
    </source>
</reference>
<sequence length="667" mass="74996">MTFHAHVVQDMRSLDLFLADVQDGFVELTQYGPLSDTFDGRFPRLYRFHGGMITTYGVIQGEAFCPDTTFYDLYPMKEEFDYVNKEIAANLKHDHLLREDQAGAIFCTHIWDKNYQHFLVEIFPRIWAVCQIEALRHLPIVTSDHGHVREILETCFPDRTFIYLKHGEAVRVAGPVYYPGAMARNMSTPPAVLGQALRFFRMQVLFKAGIDPEERPSRGRTIFFGRKPNMNYQGNQRVLLNFAELEEAFDEIGIPIRDFDSKSLTEKATEAQGVSMAVSLTGANMMNLIFLPLSASMFIIEHPVFKGSYFFPLLYRAIGFDLTYFFAFHQTKLAEPESRIENAEYIIDAPAFTENLRESLFVTGDRRLGKNIMLNGGFDSLLETGFAQGLAESTSGRLENISFETANFGLAGWISRTFRARQTEQDLVILDYYTSDCNGNVEQILRDMPLVLDSLPRAVRPVVLLWPDKAAMTQPDPATLHAYRTICQASEACLIDCRPLIIRVMHSCGKSSIDEMFMDDTHLHPYFAKMAGALIAAHIDLFLTSGRRRSALRVRKPIKVAVAQPDQPWPQPSSVPLALYEASEHGILLGMMMETGLADLEIVVSGEVRQRVLSTPRKNSAASASHYVPVTGVTFRKGERIAFRPVTDSPGAGEVQSLLVQAIGEEA</sequence>
<dbReference type="InterPro" id="IPR049625">
    <property type="entry name" value="Glyco_transf_61_cat"/>
</dbReference>
<evidence type="ECO:0000259" key="1">
    <source>
        <dbReference type="Pfam" id="PF04577"/>
    </source>
</evidence>
<comment type="caution">
    <text evidence="2">The sequence shown here is derived from an EMBL/GenBank/DDBJ whole genome shotgun (WGS) entry which is preliminary data.</text>
</comment>
<accession>A0ABQ4TBH6</accession>
<dbReference type="SUPFAM" id="SSF52266">
    <property type="entry name" value="SGNH hydrolase"/>
    <property type="match status" value="1"/>
</dbReference>
<dbReference type="Proteomes" id="UP001055156">
    <property type="component" value="Unassembled WGS sequence"/>
</dbReference>
<name>A0ABQ4TBH6_METOR</name>